<dbReference type="InParanoid" id="A0A409X6D6"/>
<dbReference type="EMBL" id="NHTK01004516">
    <property type="protein sequence ID" value="PPQ86301.1"/>
    <property type="molecule type" value="Genomic_DNA"/>
</dbReference>
<gene>
    <name evidence="1" type="ORF">CVT24_006492</name>
</gene>
<dbReference type="Proteomes" id="UP000284842">
    <property type="component" value="Unassembled WGS sequence"/>
</dbReference>
<name>A0A409X6D6_9AGAR</name>
<reference evidence="1 2" key="1">
    <citation type="journal article" date="2018" name="Evol. Lett.">
        <title>Horizontal gene cluster transfer increased hallucinogenic mushroom diversity.</title>
        <authorList>
            <person name="Reynolds H.T."/>
            <person name="Vijayakumar V."/>
            <person name="Gluck-Thaler E."/>
            <person name="Korotkin H.B."/>
            <person name="Matheny P.B."/>
            <person name="Slot J.C."/>
        </authorList>
    </citation>
    <scope>NUCLEOTIDE SEQUENCE [LARGE SCALE GENOMIC DNA]</scope>
    <source>
        <strain evidence="1 2">2629</strain>
    </source>
</reference>
<dbReference type="AlphaFoldDB" id="A0A409X6D6"/>
<accession>A0A409X6D6</accession>
<comment type="caution">
    <text evidence="1">The sequence shown here is derived from an EMBL/GenBank/DDBJ whole genome shotgun (WGS) entry which is preliminary data.</text>
</comment>
<proteinExistence type="predicted"/>
<keyword evidence="2" id="KW-1185">Reference proteome</keyword>
<evidence type="ECO:0000313" key="1">
    <source>
        <dbReference type="EMBL" id="PPQ86301.1"/>
    </source>
</evidence>
<evidence type="ECO:0000313" key="2">
    <source>
        <dbReference type="Proteomes" id="UP000284842"/>
    </source>
</evidence>
<protein>
    <submittedName>
        <fullName evidence="1">Uncharacterized protein</fullName>
    </submittedName>
</protein>
<organism evidence="1 2">
    <name type="scientific">Panaeolus cyanescens</name>
    <dbReference type="NCBI Taxonomy" id="181874"/>
    <lineage>
        <taxon>Eukaryota</taxon>
        <taxon>Fungi</taxon>
        <taxon>Dikarya</taxon>
        <taxon>Basidiomycota</taxon>
        <taxon>Agaricomycotina</taxon>
        <taxon>Agaricomycetes</taxon>
        <taxon>Agaricomycetidae</taxon>
        <taxon>Agaricales</taxon>
        <taxon>Agaricineae</taxon>
        <taxon>Galeropsidaceae</taxon>
        <taxon>Panaeolus</taxon>
    </lineage>
</organism>
<sequence length="145" mass="15941">MKDWSDLYSPDAMVVDVSLPDPNPRTGYQSDEPAITSTVRPASSVDIPAGYKKVTQSLADENRFYIGYLACGNAPVTPAQFKTSLCRALSPTERLYSHFRHPVGSTSSNPPPYTHHLHFLLLLLNSRRLGFCSRVLSTALLVCSA</sequence>